<gene>
    <name evidence="1" type="ORF">HMPREF9441_01130</name>
</gene>
<dbReference type="Proteomes" id="UP000003598">
    <property type="component" value="Unassembled WGS sequence"/>
</dbReference>
<reference evidence="1 2" key="1">
    <citation type="submission" date="2011-03" db="EMBL/GenBank/DDBJ databases">
        <authorList>
            <person name="Weinstock G."/>
            <person name="Sodergren E."/>
            <person name="Clifton S."/>
            <person name="Fulton L."/>
            <person name="Fulton B."/>
            <person name="Courtney L."/>
            <person name="Fronick C."/>
            <person name="Harrison M."/>
            <person name="Strong C."/>
            <person name="Farmer C."/>
            <person name="Delahaunty K."/>
            <person name="Markovic C."/>
            <person name="Hall O."/>
            <person name="Minx P."/>
            <person name="Tomlinson C."/>
            <person name="Mitreva M."/>
            <person name="Hou S."/>
            <person name="Chen J."/>
            <person name="Wollam A."/>
            <person name="Pepin K.H."/>
            <person name="Johnson M."/>
            <person name="Bhonagiri V."/>
            <person name="Zhang X."/>
            <person name="Suruliraj S."/>
            <person name="Warren W."/>
            <person name="Chinwalla A."/>
            <person name="Mardis E.R."/>
            <person name="Wilson R.K."/>
        </authorList>
    </citation>
    <scope>NUCLEOTIDE SEQUENCE [LARGE SCALE GENOMIC DNA]</scope>
    <source>
        <strain evidence="1 2">YIT 11840</strain>
    </source>
</reference>
<name>G5SNW7_9BACT</name>
<keyword evidence="2" id="KW-1185">Reference proteome</keyword>
<evidence type="ECO:0000313" key="2">
    <source>
        <dbReference type="Proteomes" id="UP000003598"/>
    </source>
</evidence>
<evidence type="ECO:0000313" key="1">
    <source>
        <dbReference type="EMBL" id="EHH01082.1"/>
    </source>
</evidence>
<comment type="caution">
    <text evidence="1">The sequence shown here is derived from an EMBL/GenBank/DDBJ whole genome shotgun (WGS) entry which is preliminary data.</text>
</comment>
<proteinExistence type="predicted"/>
<dbReference type="AlphaFoldDB" id="G5SNW7"/>
<organism evidence="1 2">
    <name type="scientific">Paraprevotella clara YIT 11840</name>
    <dbReference type="NCBI Taxonomy" id="762968"/>
    <lineage>
        <taxon>Bacteria</taxon>
        <taxon>Pseudomonadati</taxon>
        <taxon>Bacteroidota</taxon>
        <taxon>Bacteroidia</taxon>
        <taxon>Bacteroidales</taxon>
        <taxon>Prevotellaceae</taxon>
        <taxon>Paraprevotella</taxon>
    </lineage>
</organism>
<sequence>MFLFISVIRYKLSHSFYVYTNEQLKLPVIKSIKNVKLEKKTAAQGLAFLVSRLGMR</sequence>
<accession>G5SNW7</accession>
<dbReference type="HOGENOM" id="CLU_3010098_0_0_10"/>
<protein>
    <submittedName>
        <fullName evidence="1">Uncharacterized protein</fullName>
    </submittedName>
</protein>
<dbReference type="EMBL" id="AFFY01000016">
    <property type="protein sequence ID" value="EHH01082.1"/>
    <property type="molecule type" value="Genomic_DNA"/>
</dbReference>